<reference evidence="4 5" key="1">
    <citation type="submission" date="2024-06" db="EMBL/GenBank/DDBJ databases">
        <title>The Natural Products Discovery Center: Release of the First 8490 Sequenced Strains for Exploring Actinobacteria Biosynthetic Diversity.</title>
        <authorList>
            <person name="Kalkreuter E."/>
            <person name="Kautsar S.A."/>
            <person name="Yang D."/>
            <person name="Bader C.D."/>
            <person name="Teijaro C.N."/>
            <person name="Fluegel L."/>
            <person name="Davis C.M."/>
            <person name="Simpson J.R."/>
            <person name="Lauterbach L."/>
            <person name="Steele A.D."/>
            <person name="Gui C."/>
            <person name="Meng S."/>
            <person name="Li G."/>
            <person name="Viehrig K."/>
            <person name="Ye F."/>
            <person name="Su P."/>
            <person name="Kiefer A.F."/>
            <person name="Nichols A."/>
            <person name="Cepeda A.J."/>
            <person name="Yan W."/>
            <person name="Fan B."/>
            <person name="Jiang Y."/>
            <person name="Adhikari A."/>
            <person name="Zheng C.-J."/>
            <person name="Schuster L."/>
            <person name="Cowan T.M."/>
            <person name="Smanski M.J."/>
            <person name="Chevrette M.G."/>
            <person name="De Carvalho L.P.S."/>
            <person name="Shen B."/>
        </authorList>
    </citation>
    <scope>NUCLEOTIDE SEQUENCE [LARGE SCALE GENOMIC DNA]</scope>
    <source>
        <strain evidence="4 5">NPDC048946</strain>
    </source>
</reference>
<feature type="domain" description="DUF732" evidence="3">
    <location>
        <begin position="116"/>
        <end position="180"/>
    </location>
</feature>
<comment type="caution">
    <text evidence="4">The sequence shown here is derived from an EMBL/GenBank/DDBJ whole genome shotgun (WGS) entry which is preliminary data.</text>
</comment>
<proteinExistence type="predicted"/>
<evidence type="ECO:0000313" key="5">
    <source>
        <dbReference type="Proteomes" id="UP001551482"/>
    </source>
</evidence>
<feature type="compositionally biased region" description="Low complexity" evidence="1">
    <location>
        <begin position="59"/>
        <end position="68"/>
    </location>
</feature>
<evidence type="ECO:0000256" key="2">
    <source>
        <dbReference type="SAM" id="SignalP"/>
    </source>
</evidence>
<dbReference type="InterPro" id="IPR007969">
    <property type="entry name" value="DUF732"/>
</dbReference>
<protein>
    <submittedName>
        <fullName evidence="4">DUF732 domain-containing protein</fullName>
    </submittedName>
</protein>
<gene>
    <name evidence="4" type="ORF">AB0C36_34535</name>
</gene>
<organism evidence="4 5">
    <name type="scientific">Streptodolium elevatio</name>
    <dbReference type="NCBI Taxonomy" id="3157996"/>
    <lineage>
        <taxon>Bacteria</taxon>
        <taxon>Bacillati</taxon>
        <taxon>Actinomycetota</taxon>
        <taxon>Actinomycetes</taxon>
        <taxon>Kitasatosporales</taxon>
        <taxon>Streptomycetaceae</taxon>
        <taxon>Streptodolium</taxon>
    </lineage>
</organism>
<name>A0ABV3DS70_9ACTN</name>
<feature type="chain" id="PRO_5046043396" evidence="2">
    <location>
        <begin position="28"/>
        <end position="183"/>
    </location>
</feature>
<dbReference type="EMBL" id="JBEZFP010000130">
    <property type="protein sequence ID" value="MEU8138603.1"/>
    <property type="molecule type" value="Genomic_DNA"/>
</dbReference>
<accession>A0ABV3DS70</accession>
<keyword evidence="5" id="KW-1185">Reference proteome</keyword>
<keyword evidence="2" id="KW-0732">Signal</keyword>
<feature type="signal peptide" evidence="2">
    <location>
        <begin position="1"/>
        <end position="27"/>
    </location>
</feature>
<feature type="region of interest" description="Disordered" evidence="1">
    <location>
        <begin position="31"/>
        <end position="102"/>
    </location>
</feature>
<dbReference type="Proteomes" id="UP001551482">
    <property type="component" value="Unassembled WGS sequence"/>
</dbReference>
<sequence>MPRRVPQRRVLAATVGLILSLSLTSFVTGCQNADANGREDSAPGTSDGAGETPGGVPGGPSDASAAPGPSVPPGPGAGTPPGAQSGNQSTTSPGLPPQPDAETRTRYAAALDVIDPRIVGGDVAGAVDRGRATCQSIAAHMNHTKLITQTKQKFARAGYTVTTAQAEAIVRAANTHLCPSSGA</sequence>
<evidence type="ECO:0000256" key="1">
    <source>
        <dbReference type="SAM" id="MobiDB-lite"/>
    </source>
</evidence>
<dbReference type="RefSeq" id="WP_358362194.1">
    <property type="nucleotide sequence ID" value="NZ_JBEZFP010000130.1"/>
</dbReference>
<dbReference type="PROSITE" id="PS51257">
    <property type="entry name" value="PROKAR_LIPOPROTEIN"/>
    <property type="match status" value="1"/>
</dbReference>
<dbReference type="Pfam" id="PF05305">
    <property type="entry name" value="DUF732"/>
    <property type="match status" value="1"/>
</dbReference>
<evidence type="ECO:0000313" key="4">
    <source>
        <dbReference type="EMBL" id="MEU8138603.1"/>
    </source>
</evidence>
<evidence type="ECO:0000259" key="3">
    <source>
        <dbReference type="Pfam" id="PF05305"/>
    </source>
</evidence>